<keyword evidence="2" id="KW-0472">Membrane</keyword>
<feature type="region of interest" description="Disordered" evidence="1">
    <location>
        <begin position="204"/>
        <end position="225"/>
    </location>
</feature>
<dbReference type="Pfam" id="PF04749">
    <property type="entry name" value="PLAC8"/>
    <property type="match status" value="1"/>
</dbReference>
<keyword evidence="2" id="KW-0812">Transmembrane</keyword>
<organism evidence="3 4">
    <name type="scientific">Manihot esculenta</name>
    <name type="common">Cassava</name>
    <name type="synonym">Jatropha manihot</name>
    <dbReference type="NCBI Taxonomy" id="3983"/>
    <lineage>
        <taxon>Eukaryota</taxon>
        <taxon>Viridiplantae</taxon>
        <taxon>Streptophyta</taxon>
        <taxon>Embryophyta</taxon>
        <taxon>Tracheophyta</taxon>
        <taxon>Spermatophyta</taxon>
        <taxon>Magnoliopsida</taxon>
        <taxon>eudicotyledons</taxon>
        <taxon>Gunneridae</taxon>
        <taxon>Pentapetalae</taxon>
        <taxon>rosids</taxon>
        <taxon>fabids</taxon>
        <taxon>Malpighiales</taxon>
        <taxon>Euphorbiaceae</taxon>
        <taxon>Crotonoideae</taxon>
        <taxon>Manihoteae</taxon>
        <taxon>Manihot</taxon>
    </lineage>
</organism>
<evidence type="ECO:0000313" key="4">
    <source>
        <dbReference type="Proteomes" id="UP000091857"/>
    </source>
</evidence>
<dbReference type="AlphaFoldDB" id="A0A2C9WQU4"/>
<dbReference type="Gramene" id="Manes.01G271000.3.v8.1">
    <property type="protein sequence ID" value="Manes.01G271000.3.v8.1.CDS"/>
    <property type="gene ID" value="Manes.01G271000.v8.1"/>
</dbReference>
<dbReference type="Proteomes" id="UP000091857">
    <property type="component" value="Chromosome 1"/>
</dbReference>
<dbReference type="PANTHER" id="PTHR15907">
    <property type="entry name" value="DUF614 FAMILY PROTEIN-RELATED"/>
    <property type="match status" value="1"/>
</dbReference>
<evidence type="ECO:0000256" key="2">
    <source>
        <dbReference type="SAM" id="Phobius"/>
    </source>
</evidence>
<dbReference type="STRING" id="3983.A0A2C9WQU4"/>
<accession>A0A2C9WQU4</accession>
<gene>
    <name evidence="3" type="ORF">MANES_01G271000v8</name>
</gene>
<dbReference type="InterPro" id="IPR006461">
    <property type="entry name" value="PLAC_motif_containing"/>
</dbReference>
<name>A0A2C9WQU4_MANES</name>
<comment type="caution">
    <text evidence="3">The sequence shown here is derived from an EMBL/GenBank/DDBJ whole genome shotgun (WGS) entry which is preliminary data.</text>
</comment>
<evidence type="ECO:0008006" key="5">
    <source>
        <dbReference type="Google" id="ProtNLM"/>
    </source>
</evidence>
<evidence type="ECO:0000313" key="3">
    <source>
        <dbReference type="EMBL" id="OAY62489.1"/>
    </source>
</evidence>
<keyword evidence="2" id="KW-1133">Transmembrane helix</keyword>
<proteinExistence type="predicted"/>
<feature type="transmembrane region" description="Helical" evidence="2">
    <location>
        <begin position="104"/>
        <end position="127"/>
    </location>
</feature>
<dbReference type="OrthoDB" id="1045822at2759"/>
<reference evidence="4" key="1">
    <citation type="journal article" date="2016" name="Nat. Biotechnol.">
        <title>Sequencing wild and cultivated cassava and related species reveals extensive interspecific hybridization and genetic diversity.</title>
        <authorList>
            <person name="Bredeson J.V."/>
            <person name="Lyons J.B."/>
            <person name="Prochnik S.E."/>
            <person name="Wu G.A."/>
            <person name="Ha C.M."/>
            <person name="Edsinger-Gonzales E."/>
            <person name="Grimwood J."/>
            <person name="Schmutz J."/>
            <person name="Rabbi I.Y."/>
            <person name="Egesi C."/>
            <person name="Nauluvula P."/>
            <person name="Lebot V."/>
            <person name="Ndunguru J."/>
            <person name="Mkamilo G."/>
            <person name="Bart R.S."/>
            <person name="Setter T.L."/>
            <person name="Gleadow R.M."/>
            <person name="Kulakow P."/>
            <person name="Ferguson M.E."/>
            <person name="Rounsley S."/>
            <person name="Rokhsar D.S."/>
        </authorList>
    </citation>
    <scope>NUCLEOTIDE SEQUENCE [LARGE SCALE GENOMIC DNA]</scope>
    <source>
        <strain evidence="4">cv. AM560-2</strain>
    </source>
</reference>
<evidence type="ECO:0000256" key="1">
    <source>
        <dbReference type="SAM" id="MobiDB-lite"/>
    </source>
</evidence>
<feature type="compositionally biased region" description="Polar residues" evidence="1">
    <location>
        <begin position="210"/>
        <end position="225"/>
    </location>
</feature>
<dbReference type="EMBL" id="CM004387">
    <property type="protein sequence ID" value="OAY62489.1"/>
    <property type="molecule type" value="Genomic_DNA"/>
</dbReference>
<dbReference type="OMA" id="FEDTESC"/>
<feature type="transmembrane region" description="Helical" evidence="2">
    <location>
        <begin position="133"/>
        <end position="153"/>
    </location>
</feature>
<sequence>MADGNGQSRYVKLTKDHQTPVEDITPGELNQPVLVPQLIIHRCIECGQPLPESYEPPADEDWTTGIFGCADDTESCCTGLFCPCVLFGHNIEELRDDIPWSNACVCHAMCVEGGMALAAATLFVNGIDPQTTFLIFEGLLFTWWTCGIYTGLFRQSLQKKYHLKNSPCDPCMVHCCMHWCALCQEHREMKNHLSENWATQMTVVNPPPSQQMNSGGNQESASDYQSTRNGSHIHLEIEPVKH</sequence>
<keyword evidence="4" id="KW-1185">Reference proteome</keyword>
<dbReference type="NCBIfam" id="TIGR01571">
    <property type="entry name" value="A_thal_Cys_rich"/>
    <property type="match status" value="1"/>
</dbReference>
<protein>
    <recommendedName>
        <fullName evidence="5">Cell number regulator 6</fullName>
    </recommendedName>
</protein>